<gene>
    <name evidence="1" type="ORF">AWM68_01265</name>
</gene>
<comment type="caution">
    <text evidence="1">The sequence shown here is derived from an EMBL/GenBank/DDBJ whole genome shotgun (WGS) entry which is preliminary data.</text>
</comment>
<organism evidence="1 2">
    <name type="scientific">Fictibacillus phosphorivorans</name>
    <dbReference type="NCBI Taxonomy" id="1221500"/>
    <lineage>
        <taxon>Bacteria</taxon>
        <taxon>Bacillati</taxon>
        <taxon>Bacillota</taxon>
        <taxon>Bacilli</taxon>
        <taxon>Bacillales</taxon>
        <taxon>Fictibacillaceae</taxon>
        <taxon>Fictibacillus</taxon>
    </lineage>
</organism>
<dbReference type="PROSITE" id="PS51257">
    <property type="entry name" value="PROKAR_LIPOPROTEIN"/>
    <property type="match status" value="1"/>
</dbReference>
<dbReference type="OrthoDB" id="2381403at2"/>
<name>A0A163SF63_9BACL</name>
<dbReference type="RefSeq" id="WP_066236274.1">
    <property type="nucleotide sequence ID" value="NZ_LRFC01000001.1"/>
</dbReference>
<protein>
    <submittedName>
        <fullName evidence="1">Uncharacterized protein</fullName>
    </submittedName>
</protein>
<proteinExistence type="predicted"/>
<reference evidence="2" key="1">
    <citation type="submission" date="2016-01" db="EMBL/GenBank/DDBJ databases">
        <title>Draft genome of Chromobacterium sp. F49.</title>
        <authorList>
            <person name="Hong K.W."/>
        </authorList>
    </citation>
    <scope>NUCLEOTIDE SEQUENCE [LARGE SCALE GENOMIC DNA]</scope>
    <source>
        <strain evidence="2">P7IIIA</strain>
    </source>
</reference>
<evidence type="ECO:0000313" key="1">
    <source>
        <dbReference type="EMBL" id="KZE68927.1"/>
    </source>
</evidence>
<keyword evidence="2" id="KW-1185">Reference proteome</keyword>
<sequence length="163" mass="18491">MQSGFLRMILIIGLLTGCNAMNQSSAVEVTSEMHEMISTYIIQSYEDVYPKTDKQFEVHKVYGTKKIGDITTVYLYSLYSGFNKETKTEGQSGHLVPAVIKLKNEDGKYVVSSYKEPSDGDDFKNTLYKIFPRKYAAQALEDTGNLAVLHEELERKAEAWLKQ</sequence>
<evidence type="ECO:0000313" key="2">
    <source>
        <dbReference type="Proteomes" id="UP000076567"/>
    </source>
</evidence>
<dbReference type="AlphaFoldDB" id="A0A163SF63"/>
<dbReference type="Proteomes" id="UP000076567">
    <property type="component" value="Unassembled WGS sequence"/>
</dbReference>
<dbReference type="EMBL" id="LRFC01000001">
    <property type="protein sequence ID" value="KZE68927.1"/>
    <property type="molecule type" value="Genomic_DNA"/>
</dbReference>
<accession>A0A163SF63</accession>